<dbReference type="InterPro" id="IPR000089">
    <property type="entry name" value="Biotin_lipoyl"/>
</dbReference>
<evidence type="ECO:0000259" key="1">
    <source>
        <dbReference type="Pfam" id="PF00364"/>
    </source>
</evidence>
<dbReference type="RefSeq" id="WP_369787949.1">
    <property type="nucleotide sequence ID" value="NZ_CP165628.1"/>
</dbReference>
<dbReference type="EMBL" id="CP165628">
    <property type="protein sequence ID" value="XDU70401.1"/>
    <property type="molecule type" value="Genomic_DNA"/>
</dbReference>
<gene>
    <name evidence="2" type="ORF">AB3G37_12435</name>
</gene>
<proteinExistence type="predicted"/>
<sequence length="135" mass="14516">MIAINEIRQIAQKMQASGLGNIEISGKDFLLRLRCADQSHFPNAALAKPAESVVCKAVKKGQFWATHPMQEKAPLGCGTQVKAGDCLGFLQTGELILPIRSPLDGEVVNLAVSNGEQVGQGRVLYSIKPQAVVYK</sequence>
<feature type="domain" description="Lipoyl-binding" evidence="1">
    <location>
        <begin position="78"/>
        <end position="127"/>
    </location>
</feature>
<dbReference type="AlphaFoldDB" id="A0AB39VLE4"/>
<evidence type="ECO:0000313" key="2">
    <source>
        <dbReference type="EMBL" id="XDU70401.1"/>
    </source>
</evidence>
<protein>
    <submittedName>
        <fullName evidence="2">Biotin/lipoyl-containing protein</fullName>
    </submittedName>
</protein>
<dbReference type="Pfam" id="PF00364">
    <property type="entry name" value="Biotin_lipoyl"/>
    <property type="match status" value="1"/>
</dbReference>
<reference evidence="2" key="1">
    <citation type="submission" date="2024-07" db="EMBL/GenBank/DDBJ databases">
        <authorList>
            <person name="Biller S.J."/>
        </authorList>
    </citation>
    <scope>NUCLEOTIDE SEQUENCE</scope>
    <source>
        <strain evidence="2">WC2420</strain>
    </source>
</reference>
<dbReference type="Gene3D" id="2.40.50.100">
    <property type="match status" value="1"/>
</dbReference>
<organism evidence="2">
    <name type="scientific">Rouxiella sp. WC2420</name>
    <dbReference type="NCBI Taxonomy" id="3234145"/>
    <lineage>
        <taxon>Bacteria</taxon>
        <taxon>Pseudomonadati</taxon>
        <taxon>Pseudomonadota</taxon>
        <taxon>Gammaproteobacteria</taxon>
        <taxon>Enterobacterales</taxon>
        <taxon>Yersiniaceae</taxon>
        <taxon>Rouxiella</taxon>
    </lineage>
</organism>
<accession>A0AB39VLE4</accession>
<dbReference type="SUPFAM" id="SSF51230">
    <property type="entry name" value="Single hybrid motif"/>
    <property type="match status" value="1"/>
</dbReference>
<dbReference type="InterPro" id="IPR011053">
    <property type="entry name" value="Single_hybrid_motif"/>
</dbReference>
<name>A0AB39VLE4_9GAMM</name>